<dbReference type="Proteomes" id="UP000886066">
    <property type="component" value="Unassembled WGS sequence"/>
</dbReference>
<feature type="domain" description="tRNA nucleotidyltransferase/poly(A) polymerase RNA and SrmB- binding" evidence="14">
    <location>
        <begin position="263"/>
        <end position="327"/>
    </location>
</feature>
<dbReference type="PANTHER" id="PTHR47545:SF1">
    <property type="entry name" value="MULTIFUNCTIONAL CCA PROTEIN"/>
    <property type="match status" value="1"/>
</dbReference>
<dbReference type="Gene3D" id="1.10.3090.10">
    <property type="entry name" value="cca-adding enzyme, domain 2"/>
    <property type="match status" value="1"/>
</dbReference>
<dbReference type="CDD" id="cd00077">
    <property type="entry name" value="HDc"/>
    <property type="match status" value="1"/>
</dbReference>
<dbReference type="Pfam" id="PF12627">
    <property type="entry name" value="PolyA_pol_RNAbd"/>
    <property type="match status" value="1"/>
</dbReference>
<dbReference type="GO" id="GO:0046872">
    <property type="term" value="F:metal ion binding"/>
    <property type="evidence" value="ECO:0007669"/>
    <property type="project" value="UniProtKB-KW"/>
</dbReference>
<evidence type="ECO:0000259" key="13">
    <source>
        <dbReference type="Pfam" id="PF01966"/>
    </source>
</evidence>
<protein>
    <submittedName>
        <fullName evidence="15">CCA tRNA nucleotidyltransferase</fullName>
    </submittedName>
</protein>
<name>A0A7C1HHF8_UNCKA</name>
<dbReference type="InterPro" id="IPR032828">
    <property type="entry name" value="PolyA_RNA-bd"/>
</dbReference>
<keyword evidence="5" id="KW-0479">Metal-binding</keyword>
<accession>A0A7C1HHF8</accession>
<evidence type="ECO:0000259" key="14">
    <source>
        <dbReference type="Pfam" id="PF12627"/>
    </source>
</evidence>
<evidence type="ECO:0000256" key="8">
    <source>
        <dbReference type="ARBA" id="ARBA00022840"/>
    </source>
</evidence>
<sequence length="619" mass="69223">MSEKVTSLFFDGKEDRIVDVDVTFEIPSKSYLISPHDPEKFQTFLISKTHEFGEVHSHLSPRFDEVPKIEGSYKVEVPEQINSLCKLFQGLGGRALLVGGSVRDVVISQEVPELNLISKDFDLEIYGIAPEDLRRILDITFGEEDVRLEGEAFQVYKVAIPGVKGLVDISIPRRDNKISSDSSGRGRGFRIEGDPTMGIVEAASRRDLVFNSLAYDPLTETLYDPFGAVESIRSRSIEVTDPESFVEDPLRVLRVMQFASRFDFEVSEDVVLLCRGMVESGLLDKLPKERITEEFVKLFTKGIRPSIGLEFIKDIGLVERWYPELQALIGCGQEAEWHPEGDVWAHTMQVVDAASQIARERNLDSNSRLVLGLASLGHDLGKPTTTTCRLSDGRIISHGHENAGVKPMEEFFDHFSFTGFSKNIRRQVYPLISRHLAPKFYWQQENPENALVAPKDMLKAVRRMKYALEEEGTSVYMLALLAEADQRGRNGEDSIPLDRDAVEDLDEWQSWLLEKTSQIDEKEARPGSLVSGAEVMDHLGLKEGPEVGAVLRAIIEAQLLGVVTTRENALEATCRFYTAMESYVDSEYGNRGSASRNAWVALSSGEIPVAQVLGMVTSD</sequence>
<evidence type="ECO:0000256" key="5">
    <source>
        <dbReference type="ARBA" id="ARBA00022723"/>
    </source>
</evidence>
<gene>
    <name evidence="15" type="ORF">ENN92_00695</name>
</gene>
<evidence type="ECO:0000313" key="15">
    <source>
        <dbReference type="EMBL" id="HDQ88652.1"/>
    </source>
</evidence>
<evidence type="ECO:0000256" key="7">
    <source>
        <dbReference type="ARBA" id="ARBA00022800"/>
    </source>
</evidence>
<dbReference type="GO" id="GO:0042245">
    <property type="term" value="P:RNA repair"/>
    <property type="evidence" value="ECO:0007669"/>
    <property type="project" value="UniProtKB-KW"/>
</dbReference>
<evidence type="ECO:0000256" key="3">
    <source>
        <dbReference type="ARBA" id="ARBA00022694"/>
    </source>
</evidence>
<organism evidence="15">
    <name type="scientific">candidate division WWE3 bacterium</name>
    <dbReference type="NCBI Taxonomy" id="2053526"/>
    <lineage>
        <taxon>Bacteria</taxon>
        <taxon>Katanobacteria</taxon>
    </lineage>
</organism>
<evidence type="ECO:0000256" key="11">
    <source>
        <dbReference type="RuleBase" id="RU003953"/>
    </source>
</evidence>
<evidence type="ECO:0000256" key="9">
    <source>
        <dbReference type="ARBA" id="ARBA00022842"/>
    </source>
</evidence>
<evidence type="ECO:0000256" key="6">
    <source>
        <dbReference type="ARBA" id="ARBA00022741"/>
    </source>
</evidence>
<dbReference type="InterPro" id="IPR050124">
    <property type="entry name" value="tRNA_CCA-adding_enzyme"/>
</dbReference>
<feature type="domain" description="HD" evidence="13">
    <location>
        <begin position="343"/>
        <end position="439"/>
    </location>
</feature>
<dbReference type="InterPro" id="IPR003607">
    <property type="entry name" value="HD/PDEase_dom"/>
</dbReference>
<evidence type="ECO:0000256" key="10">
    <source>
        <dbReference type="ARBA" id="ARBA00022884"/>
    </source>
</evidence>
<keyword evidence="2 11" id="KW-0808">Transferase</keyword>
<feature type="domain" description="Poly A polymerase head" evidence="12">
    <location>
        <begin position="96"/>
        <end position="237"/>
    </location>
</feature>
<dbReference type="Pfam" id="PF01743">
    <property type="entry name" value="PolyA_pol"/>
    <property type="match status" value="1"/>
</dbReference>
<evidence type="ECO:0000256" key="4">
    <source>
        <dbReference type="ARBA" id="ARBA00022695"/>
    </source>
</evidence>
<keyword evidence="8" id="KW-0067">ATP-binding</keyword>
<keyword evidence="6" id="KW-0547">Nucleotide-binding</keyword>
<reference evidence="15" key="1">
    <citation type="journal article" date="2020" name="mSystems">
        <title>Genome- and Community-Level Interaction Insights into Carbon Utilization and Element Cycling Functions of Hydrothermarchaeota in Hydrothermal Sediment.</title>
        <authorList>
            <person name="Zhou Z."/>
            <person name="Liu Y."/>
            <person name="Xu W."/>
            <person name="Pan J."/>
            <person name="Luo Z.H."/>
            <person name="Li M."/>
        </authorList>
    </citation>
    <scope>NUCLEOTIDE SEQUENCE [LARGE SCALE GENOMIC DNA]</scope>
    <source>
        <strain evidence="15">SpSt-1219</strain>
    </source>
</reference>
<dbReference type="EMBL" id="DSDM01000037">
    <property type="protein sequence ID" value="HDQ88652.1"/>
    <property type="molecule type" value="Genomic_DNA"/>
</dbReference>
<dbReference type="PANTHER" id="PTHR47545">
    <property type="entry name" value="MULTIFUNCTIONAL CCA PROTEIN"/>
    <property type="match status" value="1"/>
</dbReference>
<dbReference type="GO" id="GO:0005524">
    <property type="term" value="F:ATP binding"/>
    <property type="evidence" value="ECO:0007669"/>
    <property type="project" value="UniProtKB-KW"/>
</dbReference>
<dbReference type="InterPro" id="IPR006674">
    <property type="entry name" value="HD_domain"/>
</dbReference>
<evidence type="ECO:0000259" key="12">
    <source>
        <dbReference type="Pfam" id="PF01743"/>
    </source>
</evidence>
<evidence type="ECO:0000256" key="2">
    <source>
        <dbReference type="ARBA" id="ARBA00022679"/>
    </source>
</evidence>
<keyword evidence="4" id="KW-0548">Nucleotidyltransferase</keyword>
<dbReference type="SUPFAM" id="SSF81301">
    <property type="entry name" value="Nucleotidyltransferase"/>
    <property type="match status" value="1"/>
</dbReference>
<comment type="cofactor">
    <cofactor evidence="1">
        <name>Mg(2+)</name>
        <dbReference type="ChEBI" id="CHEBI:18420"/>
    </cofactor>
</comment>
<dbReference type="Gene3D" id="3.30.460.10">
    <property type="entry name" value="Beta Polymerase, domain 2"/>
    <property type="match status" value="1"/>
</dbReference>
<dbReference type="SUPFAM" id="SSF81891">
    <property type="entry name" value="Poly A polymerase C-terminal region-like"/>
    <property type="match status" value="1"/>
</dbReference>
<dbReference type="Pfam" id="PF01966">
    <property type="entry name" value="HD"/>
    <property type="match status" value="1"/>
</dbReference>
<dbReference type="AlphaFoldDB" id="A0A7C1HHF8"/>
<evidence type="ECO:0000256" key="1">
    <source>
        <dbReference type="ARBA" id="ARBA00001946"/>
    </source>
</evidence>
<proteinExistence type="inferred from homology"/>
<keyword evidence="9" id="KW-0460">Magnesium</keyword>
<dbReference type="InterPro" id="IPR043519">
    <property type="entry name" value="NT_sf"/>
</dbReference>
<comment type="caution">
    <text evidence="15">The sequence shown here is derived from an EMBL/GenBank/DDBJ whole genome shotgun (WGS) entry which is preliminary data.</text>
</comment>
<dbReference type="GO" id="GO:0016779">
    <property type="term" value="F:nucleotidyltransferase activity"/>
    <property type="evidence" value="ECO:0007669"/>
    <property type="project" value="UniProtKB-KW"/>
</dbReference>
<comment type="similarity">
    <text evidence="11">Belongs to the tRNA nucleotidyltransferase/poly(A) polymerase family.</text>
</comment>
<keyword evidence="10 11" id="KW-0694">RNA-binding</keyword>
<keyword evidence="7" id="KW-0692">RNA repair</keyword>
<keyword evidence="3" id="KW-0819">tRNA processing</keyword>
<dbReference type="GO" id="GO:0008033">
    <property type="term" value="P:tRNA processing"/>
    <property type="evidence" value="ECO:0007669"/>
    <property type="project" value="UniProtKB-KW"/>
</dbReference>
<dbReference type="InterPro" id="IPR002646">
    <property type="entry name" value="PolA_pol_head_dom"/>
</dbReference>
<dbReference type="GO" id="GO:0003723">
    <property type="term" value="F:RNA binding"/>
    <property type="evidence" value="ECO:0007669"/>
    <property type="project" value="UniProtKB-KW"/>
</dbReference>